<feature type="domain" description="GGDEF" evidence="3">
    <location>
        <begin position="161"/>
        <end position="288"/>
    </location>
</feature>
<protein>
    <submittedName>
        <fullName evidence="4">Response regulator</fullName>
    </submittedName>
</protein>
<dbReference type="SUPFAM" id="SSF52172">
    <property type="entry name" value="CheY-like"/>
    <property type="match status" value="1"/>
</dbReference>
<dbReference type="SUPFAM" id="SSF55073">
    <property type="entry name" value="Nucleotide cyclase"/>
    <property type="match status" value="1"/>
</dbReference>
<dbReference type="Pfam" id="PF00990">
    <property type="entry name" value="GGDEF"/>
    <property type="match status" value="1"/>
</dbReference>
<dbReference type="EMBL" id="FPHB01000048">
    <property type="protein sequence ID" value="SFV60030.1"/>
    <property type="molecule type" value="Genomic_DNA"/>
</dbReference>
<name>A0A1W1C2F9_9ZZZZ</name>
<evidence type="ECO:0000256" key="1">
    <source>
        <dbReference type="ARBA" id="ARBA00022553"/>
    </source>
</evidence>
<dbReference type="PROSITE" id="PS50887">
    <property type="entry name" value="GGDEF"/>
    <property type="match status" value="1"/>
</dbReference>
<dbReference type="SMART" id="SM00448">
    <property type="entry name" value="REC"/>
    <property type="match status" value="1"/>
</dbReference>
<evidence type="ECO:0000259" key="2">
    <source>
        <dbReference type="PROSITE" id="PS50110"/>
    </source>
</evidence>
<dbReference type="GO" id="GO:0000160">
    <property type="term" value="P:phosphorelay signal transduction system"/>
    <property type="evidence" value="ECO:0007669"/>
    <property type="project" value="InterPro"/>
</dbReference>
<evidence type="ECO:0000313" key="4">
    <source>
        <dbReference type="EMBL" id="SFV60030.1"/>
    </source>
</evidence>
<dbReference type="InterPro" id="IPR001789">
    <property type="entry name" value="Sig_transdc_resp-reg_receiver"/>
</dbReference>
<dbReference type="Gene3D" id="3.40.50.2300">
    <property type="match status" value="1"/>
</dbReference>
<dbReference type="Gene3D" id="3.30.70.270">
    <property type="match status" value="1"/>
</dbReference>
<dbReference type="AlphaFoldDB" id="A0A1W1C2F9"/>
<accession>A0A1W1C2F9</accession>
<sequence length="288" mass="33060">MIVDNEKTNIELAGTYLQEEGCEILFALDGKKAFEMLHKHKVDLILIDVNMSGVDGFTVCKKLKEDPEFTHIPVIFLTAYNDINNITKAFEVGGVDYIIKPFNPLELKARVKTHLKVRMLVEELKLKQSKFAQLSISDAITKIPNSLYFDAQLKIALKNQKKVWIILLQIDKLDRLNKLYGFSKTNRILANFAKLLQESCIASAKVARLYGGSFGILFNNYPRREIEKNLLNIRKALQNTPTLHNVIKVNAVVYHVQEQKSLEQIYAKLQQGLKEINHSLNFSYFFIE</sequence>
<dbReference type="NCBIfam" id="TIGR00254">
    <property type="entry name" value="GGDEF"/>
    <property type="match status" value="1"/>
</dbReference>
<evidence type="ECO:0000259" key="3">
    <source>
        <dbReference type="PROSITE" id="PS50887"/>
    </source>
</evidence>
<dbReference type="Pfam" id="PF00072">
    <property type="entry name" value="Response_reg"/>
    <property type="match status" value="1"/>
</dbReference>
<dbReference type="InterPro" id="IPR011006">
    <property type="entry name" value="CheY-like_superfamily"/>
</dbReference>
<dbReference type="SMART" id="SM00267">
    <property type="entry name" value="GGDEF"/>
    <property type="match status" value="1"/>
</dbReference>
<organism evidence="4">
    <name type="scientific">hydrothermal vent metagenome</name>
    <dbReference type="NCBI Taxonomy" id="652676"/>
    <lineage>
        <taxon>unclassified sequences</taxon>
        <taxon>metagenomes</taxon>
        <taxon>ecological metagenomes</taxon>
    </lineage>
</organism>
<proteinExistence type="predicted"/>
<dbReference type="PANTHER" id="PTHR44591:SF3">
    <property type="entry name" value="RESPONSE REGULATORY DOMAIN-CONTAINING PROTEIN"/>
    <property type="match status" value="1"/>
</dbReference>
<feature type="domain" description="Response regulatory" evidence="2">
    <location>
        <begin position="1"/>
        <end position="115"/>
    </location>
</feature>
<dbReference type="InterPro" id="IPR043128">
    <property type="entry name" value="Rev_trsase/Diguanyl_cyclase"/>
</dbReference>
<gene>
    <name evidence="4" type="ORF">MNB_SM-7-694</name>
</gene>
<dbReference type="PANTHER" id="PTHR44591">
    <property type="entry name" value="STRESS RESPONSE REGULATOR PROTEIN 1"/>
    <property type="match status" value="1"/>
</dbReference>
<dbReference type="PROSITE" id="PS50110">
    <property type="entry name" value="RESPONSE_REGULATORY"/>
    <property type="match status" value="1"/>
</dbReference>
<reference evidence="4" key="1">
    <citation type="submission" date="2016-10" db="EMBL/GenBank/DDBJ databases">
        <authorList>
            <person name="de Groot N.N."/>
        </authorList>
    </citation>
    <scope>NUCLEOTIDE SEQUENCE</scope>
</reference>
<dbReference type="InterPro" id="IPR050595">
    <property type="entry name" value="Bact_response_regulator"/>
</dbReference>
<keyword evidence="1" id="KW-0597">Phosphoprotein</keyword>
<dbReference type="InterPro" id="IPR000160">
    <property type="entry name" value="GGDEF_dom"/>
</dbReference>
<dbReference type="InterPro" id="IPR029787">
    <property type="entry name" value="Nucleotide_cyclase"/>
</dbReference>